<dbReference type="GO" id="GO:0006355">
    <property type="term" value="P:regulation of DNA-templated transcription"/>
    <property type="evidence" value="ECO:0007669"/>
    <property type="project" value="InterPro"/>
</dbReference>
<gene>
    <name evidence="3" type="ORF">HNQ55_000001</name>
</gene>
<dbReference type="AlphaFoldDB" id="A0A7X0NDP6"/>
<reference evidence="3 4" key="1">
    <citation type="submission" date="2020-08" db="EMBL/GenBank/DDBJ databases">
        <title>Genomic Encyclopedia of Type Strains, Phase IV (KMG-IV): sequencing the most valuable type-strain genomes for metagenomic binning, comparative biology and taxonomic classification.</title>
        <authorList>
            <person name="Goeker M."/>
        </authorList>
    </citation>
    <scope>NUCLEOTIDE SEQUENCE [LARGE SCALE GENOMIC DNA]</scope>
    <source>
        <strain evidence="3 4">DSM 26287</strain>
    </source>
</reference>
<keyword evidence="1" id="KW-1277">Toxin-antitoxin system</keyword>
<sequence length="90" mass="9801">MVALVLKKDARLDLKTTLQNKELLAQAALLRGVDMTSFIIEPALKAAKEVIEQLHLQTVEQEALFNALSKPSAPTEGLKDLLSAGTFGER</sequence>
<name>A0A7X0NDP6_9GAMM</name>
<comment type="similarity">
    <text evidence="2">Belongs to the TacA antitoxin family.</text>
</comment>
<dbReference type="PANTHER" id="PTHR35401:SF2">
    <property type="entry name" value="ABC-TYPE TRANSPORT SYSTEM"/>
    <property type="match status" value="1"/>
</dbReference>
<evidence type="ECO:0000256" key="2">
    <source>
        <dbReference type="ARBA" id="ARBA00049988"/>
    </source>
</evidence>
<dbReference type="RefSeq" id="WP_184420851.1">
    <property type="nucleotide sequence ID" value="NZ_AP027362.1"/>
</dbReference>
<keyword evidence="4" id="KW-1185">Reference proteome</keyword>
<protein>
    <submittedName>
        <fullName evidence="3">Uncharacterized protein (DUF1778 family)</fullName>
    </submittedName>
</protein>
<dbReference type="Pfam" id="PF08681">
    <property type="entry name" value="TacA1"/>
    <property type="match status" value="1"/>
</dbReference>
<dbReference type="InterPro" id="IPR014795">
    <property type="entry name" value="TacA_1-like"/>
</dbReference>
<evidence type="ECO:0000256" key="1">
    <source>
        <dbReference type="ARBA" id="ARBA00022649"/>
    </source>
</evidence>
<evidence type="ECO:0000313" key="4">
    <source>
        <dbReference type="Proteomes" id="UP000537141"/>
    </source>
</evidence>
<dbReference type="SUPFAM" id="SSF47598">
    <property type="entry name" value="Ribbon-helix-helix"/>
    <property type="match status" value="1"/>
</dbReference>
<evidence type="ECO:0000313" key="3">
    <source>
        <dbReference type="EMBL" id="MBB6541527.1"/>
    </source>
</evidence>
<dbReference type="Proteomes" id="UP000537141">
    <property type="component" value="Unassembled WGS sequence"/>
</dbReference>
<proteinExistence type="inferred from homology"/>
<dbReference type="PANTHER" id="PTHR35401">
    <property type="entry name" value="COPG FAMILY HELIX-TURN-HELIX PROTEIN-RELATED-RELATED"/>
    <property type="match status" value="1"/>
</dbReference>
<dbReference type="EMBL" id="JACHHU010000001">
    <property type="protein sequence ID" value="MBB6541527.1"/>
    <property type="molecule type" value="Genomic_DNA"/>
</dbReference>
<comment type="caution">
    <text evidence="3">The sequence shown here is derived from an EMBL/GenBank/DDBJ whole genome shotgun (WGS) entry which is preliminary data.</text>
</comment>
<organism evidence="3 4">
    <name type="scientific">Thalassotalea piscium</name>
    <dbReference type="NCBI Taxonomy" id="1230533"/>
    <lineage>
        <taxon>Bacteria</taxon>
        <taxon>Pseudomonadati</taxon>
        <taxon>Pseudomonadota</taxon>
        <taxon>Gammaproteobacteria</taxon>
        <taxon>Alteromonadales</taxon>
        <taxon>Colwelliaceae</taxon>
        <taxon>Thalassotalea</taxon>
    </lineage>
</organism>
<accession>A0A7X0NDP6</accession>
<dbReference type="Gene3D" id="1.20.5.780">
    <property type="entry name" value="Single helix bin"/>
    <property type="match status" value="1"/>
</dbReference>
<dbReference type="InterPro" id="IPR010985">
    <property type="entry name" value="Ribbon_hlx_hlx"/>
</dbReference>